<dbReference type="STRING" id="463025.BAU08_23880"/>
<protein>
    <submittedName>
        <fullName evidence="3">ABC transporter substrate-binding protein</fullName>
    </submittedName>
</protein>
<dbReference type="Pfam" id="PF03401">
    <property type="entry name" value="TctC"/>
    <property type="match status" value="1"/>
</dbReference>
<dbReference type="CDD" id="cd13578">
    <property type="entry name" value="PBP2_Bug27"/>
    <property type="match status" value="1"/>
</dbReference>
<keyword evidence="2" id="KW-0732">Signal</keyword>
<dbReference type="RefSeq" id="WP_066672089.1">
    <property type="nucleotide sequence ID" value="NZ_CP016171.1"/>
</dbReference>
<organism evidence="3 4">
    <name type="scientific">Bordetella bronchialis</name>
    <dbReference type="NCBI Taxonomy" id="463025"/>
    <lineage>
        <taxon>Bacteria</taxon>
        <taxon>Pseudomonadati</taxon>
        <taxon>Pseudomonadota</taxon>
        <taxon>Betaproteobacteria</taxon>
        <taxon>Burkholderiales</taxon>
        <taxon>Alcaligenaceae</taxon>
        <taxon>Bordetella</taxon>
    </lineage>
</organism>
<dbReference type="Gene3D" id="3.40.190.10">
    <property type="entry name" value="Periplasmic binding protein-like II"/>
    <property type="match status" value="1"/>
</dbReference>
<dbReference type="PANTHER" id="PTHR42928:SF5">
    <property type="entry name" value="BLR1237 PROTEIN"/>
    <property type="match status" value="1"/>
</dbReference>
<dbReference type="Proteomes" id="UP000092213">
    <property type="component" value="Chromosome"/>
</dbReference>
<dbReference type="PANTHER" id="PTHR42928">
    <property type="entry name" value="TRICARBOXYLATE-BINDING PROTEIN"/>
    <property type="match status" value="1"/>
</dbReference>
<evidence type="ECO:0000256" key="1">
    <source>
        <dbReference type="ARBA" id="ARBA00006987"/>
    </source>
</evidence>
<dbReference type="InterPro" id="IPR005064">
    <property type="entry name" value="BUG"/>
</dbReference>
<proteinExistence type="inferred from homology"/>
<accession>A0A193G3F5</accession>
<dbReference type="InterPro" id="IPR042100">
    <property type="entry name" value="Bug_dom1"/>
</dbReference>
<gene>
    <name evidence="3" type="ORF">BAU08_23880</name>
</gene>
<sequence>MKRVLNAAVLAGAALAATLAGGPSHAAFPERPLRIVVPVPPGGIIDQVVRIITPPMAEMLKQSIIVENRAGASGNIAASYVARSTPDGYTLLAGYSMFHVGNPVMFHKLDWDPVKDFAPVAMLVSSPHVIAVNPKLPVRTLKELVEYAQAHPGELNYATSGNGSVPHIGMELFKQKTGVQITHVPYKGAGPAVQDVLSGNVQMTVATPPSLAGFVTTGRLRPLAIAAKSRIPMLPDVPTTAEAGFPGFELEAWVALFAPAGTPKDVVAAISEAAQKSLQTDKVKEALAAAGVSAWYLTPAQLDTQVRKDIDYWQPVIRKANITVE</sequence>
<feature type="signal peptide" evidence="2">
    <location>
        <begin position="1"/>
        <end position="26"/>
    </location>
</feature>
<reference evidence="3 4" key="1">
    <citation type="submission" date="2016-06" db="EMBL/GenBank/DDBJ databases">
        <title>Complete genome sequences of Bordetella bronchialis and Bordetella flabilis.</title>
        <authorList>
            <person name="LiPuma J.J."/>
            <person name="Spilker T."/>
        </authorList>
    </citation>
    <scope>NUCLEOTIDE SEQUENCE [LARGE SCALE GENOMIC DNA]</scope>
    <source>
        <strain evidence="3 4">AU17976</strain>
    </source>
</reference>
<evidence type="ECO:0000256" key="2">
    <source>
        <dbReference type="SAM" id="SignalP"/>
    </source>
</evidence>
<feature type="chain" id="PRO_5008258602" evidence="2">
    <location>
        <begin position="27"/>
        <end position="325"/>
    </location>
</feature>
<evidence type="ECO:0000313" key="3">
    <source>
        <dbReference type="EMBL" id="ANN73986.1"/>
    </source>
</evidence>
<evidence type="ECO:0000313" key="4">
    <source>
        <dbReference type="Proteomes" id="UP000092213"/>
    </source>
</evidence>
<dbReference type="EMBL" id="CP016171">
    <property type="protein sequence ID" value="ANN73986.1"/>
    <property type="molecule type" value="Genomic_DNA"/>
</dbReference>
<dbReference type="SUPFAM" id="SSF53850">
    <property type="entry name" value="Periplasmic binding protein-like II"/>
    <property type="match status" value="1"/>
</dbReference>
<dbReference type="PIRSF" id="PIRSF017082">
    <property type="entry name" value="YflP"/>
    <property type="match status" value="1"/>
</dbReference>
<dbReference type="Gene3D" id="3.40.190.150">
    <property type="entry name" value="Bordetella uptake gene, domain 1"/>
    <property type="match status" value="1"/>
</dbReference>
<dbReference type="AlphaFoldDB" id="A0A193G3F5"/>
<comment type="similarity">
    <text evidence="1">Belongs to the UPF0065 (bug) family.</text>
</comment>
<name>A0A193G3F5_9BORD</name>